<organism evidence="2">
    <name type="scientific">Staphylococcus pseudintermedius</name>
    <dbReference type="NCBI Taxonomy" id="283734"/>
    <lineage>
        <taxon>Bacteria</taxon>
        <taxon>Bacillati</taxon>
        <taxon>Bacillota</taxon>
        <taxon>Bacilli</taxon>
        <taxon>Bacillales</taxon>
        <taxon>Staphylococcaceae</taxon>
        <taxon>Staphylococcus</taxon>
        <taxon>Staphylococcus intermedius group</taxon>
    </lineage>
</organism>
<accession>T2I4F4</accession>
<evidence type="ECO:0000256" key="1">
    <source>
        <dbReference type="SAM" id="Phobius"/>
    </source>
</evidence>
<feature type="transmembrane region" description="Helical" evidence="1">
    <location>
        <begin position="43"/>
        <end position="61"/>
    </location>
</feature>
<reference evidence="2" key="1">
    <citation type="journal article" date="2013" name="Antimicrob. Agents Chemother.">
        <title>Novel Pseudo-Staphylococcal Cassette Chromosome mec Element ({Psi}SCCmec57395) in Methicillin-Resistant Staphylococcus pseudintermedius CC45.</title>
        <authorList>
            <person name="Perreten V."/>
            <person name="Chanchaithong P."/>
            <person name="Prapasarakul N."/>
            <person name="Rossano A."/>
            <person name="Blum S.E."/>
            <person name="Elad D."/>
            <person name="Schwendener S."/>
        </authorList>
    </citation>
    <scope>NUCLEOTIDE SEQUENCE</scope>
    <source>
        <strain evidence="2">57395</strain>
    </source>
</reference>
<proteinExistence type="predicted"/>
<evidence type="ECO:0000313" key="2">
    <source>
        <dbReference type="EMBL" id="CCM09604.1"/>
    </source>
</evidence>
<dbReference type="RefSeq" id="WP_130922003.1">
    <property type="nucleotide sequence ID" value="NZ_CAJETI010000004.1"/>
</dbReference>
<keyword evidence="1" id="KW-1133">Transmembrane helix</keyword>
<dbReference type="EMBL" id="HE984157">
    <property type="protein sequence ID" value="CCM09604.1"/>
    <property type="molecule type" value="Genomic_DNA"/>
</dbReference>
<gene>
    <name evidence="2" type="primary">mrsp-22</name>
</gene>
<keyword evidence="1" id="KW-0812">Transmembrane</keyword>
<feature type="transmembrane region" description="Helical" evidence="1">
    <location>
        <begin position="129"/>
        <end position="146"/>
    </location>
</feature>
<feature type="transmembrane region" description="Helical" evidence="1">
    <location>
        <begin position="152"/>
        <end position="171"/>
    </location>
</feature>
<sequence>MKKNRTPQDGYFKKVDLITYFLFCAYTFFGIISLIQGFTDSKIILSLSATSVISIFILEKLKDYYFDKGIFNKRVKLLDNAFNQRHEPEEAVFDYYDNDEIDPGMLKLFWNVYESAFFSQPIIAKMLKVMYIYVSILALILLIFLFMTGINIYSLSALVLVFSNAFLNRIYSFTRTNKSIEKILEKSAILADEREKNIDTNYYLRRVIDIIVSYESTMSENKYSLNKKTYSKNRKFLNDEWNELKGKYNKK</sequence>
<name>T2I4F4_STAPS</name>
<dbReference type="AlphaFoldDB" id="T2I4F4"/>
<keyword evidence="1" id="KW-0472">Membrane</keyword>
<protein>
    <submittedName>
        <fullName evidence="2">Uncharacterized protein</fullName>
    </submittedName>
</protein>
<feature type="transmembrane region" description="Helical" evidence="1">
    <location>
        <begin position="20"/>
        <end position="37"/>
    </location>
</feature>